<name>A0A9X3AVW7_9GAMM</name>
<dbReference type="PANTHER" id="PTHR13369">
    <property type="match status" value="1"/>
</dbReference>
<dbReference type="Pfam" id="PF13679">
    <property type="entry name" value="Methyltransf_32"/>
    <property type="match status" value="1"/>
</dbReference>
<protein>
    <submittedName>
        <fullName evidence="3">SAM-dependent methyltransferase</fullName>
    </submittedName>
</protein>
<gene>
    <name evidence="3" type="ORF">NE535_15075</name>
</gene>
<evidence type="ECO:0000256" key="1">
    <source>
        <dbReference type="SAM" id="MobiDB-lite"/>
    </source>
</evidence>
<feature type="domain" description="Methyltransferase" evidence="2">
    <location>
        <begin position="157"/>
        <end position="288"/>
    </location>
</feature>
<keyword evidence="3" id="KW-0808">Transferase</keyword>
<evidence type="ECO:0000259" key="2">
    <source>
        <dbReference type="Pfam" id="PF13679"/>
    </source>
</evidence>
<accession>A0A9X3AVW7</accession>
<dbReference type="GO" id="GO:0008168">
    <property type="term" value="F:methyltransferase activity"/>
    <property type="evidence" value="ECO:0007669"/>
    <property type="project" value="UniProtKB-KW"/>
</dbReference>
<comment type="caution">
    <text evidence="3">The sequence shown here is derived from an EMBL/GenBank/DDBJ whole genome shotgun (WGS) entry which is preliminary data.</text>
</comment>
<dbReference type="RefSeq" id="WP_261299444.1">
    <property type="nucleotide sequence ID" value="NZ_JAMTCD010000023.1"/>
</dbReference>
<keyword evidence="4" id="KW-1185">Reference proteome</keyword>
<evidence type="ECO:0000313" key="3">
    <source>
        <dbReference type="EMBL" id="MCT7943100.1"/>
    </source>
</evidence>
<feature type="compositionally biased region" description="Polar residues" evidence="1">
    <location>
        <begin position="16"/>
        <end position="25"/>
    </location>
</feature>
<dbReference type="CDD" id="cd02440">
    <property type="entry name" value="AdoMet_MTases"/>
    <property type="match status" value="1"/>
</dbReference>
<dbReference type="GO" id="GO:0032259">
    <property type="term" value="P:methylation"/>
    <property type="evidence" value="ECO:0007669"/>
    <property type="project" value="UniProtKB-KW"/>
</dbReference>
<dbReference type="Proteomes" id="UP001155546">
    <property type="component" value="Unassembled WGS sequence"/>
</dbReference>
<dbReference type="InterPro" id="IPR029063">
    <property type="entry name" value="SAM-dependent_MTases_sf"/>
</dbReference>
<reference evidence="3" key="1">
    <citation type="journal article" date="2023" name="Int. J. Syst. Evol. Microbiol.">
        <title>&lt;i&gt;Shewanella septentrionalis&lt;/i&gt; sp. nov. and &lt;i&gt;Shewanella holmiensis&lt;/i&gt; sp. nov., isolated from Baltic Sea water and sediments.</title>
        <authorList>
            <person name="Martin-Rodriguez A.J."/>
            <person name="Thorell K."/>
            <person name="Joffre E."/>
            <person name="Jensie-Markopoulos S."/>
            <person name="Moore E.R.B."/>
            <person name="Sjoling A."/>
        </authorList>
    </citation>
    <scope>NUCLEOTIDE SEQUENCE</scope>
    <source>
        <strain evidence="3">SP1S2-7</strain>
    </source>
</reference>
<dbReference type="InterPro" id="IPR025714">
    <property type="entry name" value="Methyltranfer_dom"/>
</dbReference>
<dbReference type="EMBL" id="JAMTCD010000023">
    <property type="protein sequence ID" value="MCT7943100.1"/>
    <property type="molecule type" value="Genomic_DNA"/>
</dbReference>
<dbReference type="PANTHER" id="PTHR13369:SF0">
    <property type="entry name" value="GLUTATHIONE S-TRANSFERASE C-TERMINAL DOMAIN-CONTAINING PROTEIN"/>
    <property type="match status" value="1"/>
</dbReference>
<feature type="region of interest" description="Disordered" evidence="1">
    <location>
        <begin position="16"/>
        <end position="36"/>
    </location>
</feature>
<evidence type="ECO:0000313" key="4">
    <source>
        <dbReference type="Proteomes" id="UP001155546"/>
    </source>
</evidence>
<dbReference type="AlphaFoldDB" id="A0A9X3AVW7"/>
<proteinExistence type="predicted"/>
<organism evidence="3 4">
    <name type="scientific">Shewanella holmiensis</name>
    <dbReference type="NCBI Taxonomy" id="2952222"/>
    <lineage>
        <taxon>Bacteria</taxon>
        <taxon>Pseudomonadati</taxon>
        <taxon>Pseudomonadota</taxon>
        <taxon>Gammaproteobacteria</taxon>
        <taxon>Alteromonadales</taxon>
        <taxon>Shewanellaceae</taxon>
        <taxon>Shewanella</taxon>
    </lineage>
</organism>
<sequence length="459" mass="52106">MAEKKRVTTSITPLSQYDALTQTGDSEPHSQSHHHNQAAYAQRLSQLSNLLTATQDLWQVVAFDCQQLPWQQRFPLLADTVANIADENIDALDNAPDTLLALLQPSLEQDMQASPQANITDLLPLLGAKMNQSLATQADVSLDDAGLSHFSAHIKGRKWQQITAFTAQVFSHDDSQLPILEWCAGKGHLGRLIAKTQDRKVTSLEWQQVLCQQGQTFADKWQLAQQFVCADAFADLAQDHNALPIKQPQHAVALHACGDLHVRLIRIASEVGTEKLSISPCCYHLIQSHEYQPLSASAKAARFQLSRHDLQLPLQQSVIANDRQNALRKQEVMWRLGFDNLQRVIRQCDEYLPVPTIKQSQLSGSFEDFCRWAATQKQLVLPDNVIYDDYLQQGKIRQKLTQRIDLVRHLFRQAIEQWLLLDRVCYLIEHHYHVKLTDFCANEITPRNALIHAEKIHLV</sequence>
<keyword evidence="3" id="KW-0489">Methyltransferase</keyword>
<dbReference type="SUPFAM" id="SSF53335">
    <property type="entry name" value="S-adenosyl-L-methionine-dependent methyltransferases"/>
    <property type="match status" value="1"/>
</dbReference>